<evidence type="ECO:0000256" key="2">
    <source>
        <dbReference type="ARBA" id="ARBA00022475"/>
    </source>
</evidence>
<feature type="transmembrane region" description="Helical" evidence="6">
    <location>
        <begin position="331"/>
        <end position="349"/>
    </location>
</feature>
<dbReference type="RefSeq" id="WP_377976987.1">
    <property type="nucleotide sequence ID" value="NZ_JBBKYA010000004.1"/>
</dbReference>
<dbReference type="InterPro" id="IPR036259">
    <property type="entry name" value="MFS_trans_sf"/>
</dbReference>
<feature type="transmembrane region" description="Helical" evidence="6">
    <location>
        <begin position="96"/>
        <end position="118"/>
    </location>
</feature>
<dbReference type="SUPFAM" id="SSF103473">
    <property type="entry name" value="MFS general substrate transporter"/>
    <property type="match status" value="1"/>
</dbReference>
<keyword evidence="4 6" id="KW-1133">Transmembrane helix</keyword>
<reference evidence="8 9" key="1">
    <citation type="submission" date="2024-03" db="EMBL/GenBank/DDBJ databases">
        <title>Aquirufa genome sequencing.</title>
        <authorList>
            <person name="Pitt A."/>
            <person name="Hahn M.W."/>
        </authorList>
    </citation>
    <scope>NUCLEOTIDE SEQUENCE [LARGE SCALE GENOMIC DNA]</scope>
    <source>
        <strain evidence="8 9">PLAD-142S6K</strain>
    </source>
</reference>
<keyword evidence="3 6" id="KW-0812">Transmembrane</keyword>
<feature type="transmembrane region" description="Helical" evidence="6">
    <location>
        <begin position="249"/>
        <end position="267"/>
    </location>
</feature>
<evidence type="ECO:0000256" key="1">
    <source>
        <dbReference type="ARBA" id="ARBA00004429"/>
    </source>
</evidence>
<keyword evidence="5 6" id="KW-0472">Membrane</keyword>
<dbReference type="InterPro" id="IPR050375">
    <property type="entry name" value="MFS_TsgA-like"/>
</dbReference>
<feature type="transmembrane region" description="Helical" evidence="6">
    <location>
        <begin position="40"/>
        <end position="60"/>
    </location>
</feature>
<organism evidence="8 9">
    <name type="scientific">Aquirufa echingensis</name>
    <dbReference type="NCBI Taxonomy" id="3096516"/>
    <lineage>
        <taxon>Bacteria</taxon>
        <taxon>Pseudomonadati</taxon>
        <taxon>Bacteroidota</taxon>
        <taxon>Cytophagia</taxon>
        <taxon>Cytophagales</taxon>
        <taxon>Flectobacillaceae</taxon>
        <taxon>Aquirufa</taxon>
    </lineage>
</organism>
<gene>
    <name evidence="8" type="ORF">SKC38_09950</name>
</gene>
<feature type="transmembrane region" description="Helical" evidence="6">
    <location>
        <begin position="208"/>
        <end position="229"/>
    </location>
</feature>
<evidence type="ECO:0000256" key="3">
    <source>
        <dbReference type="ARBA" id="ARBA00022692"/>
    </source>
</evidence>
<accession>A0ABW6D0P9</accession>
<dbReference type="InterPro" id="IPR011701">
    <property type="entry name" value="MFS"/>
</dbReference>
<feature type="transmembrane region" description="Helical" evidence="6">
    <location>
        <begin position="7"/>
        <end position="28"/>
    </location>
</feature>
<keyword evidence="2" id="KW-1003">Cell membrane</keyword>
<evidence type="ECO:0000313" key="9">
    <source>
        <dbReference type="Proteomes" id="UP001598114"/>
    </source>
</evidence>
<dbReference type="PANTHER" id="PTHR43702">
    <property type="entry name" value="L-FUCOSE-PROTON SYMPORTER"/>
    <property type="match status" value="1"/>
</dbReference>
<evidence type="ECO:0000256" key="5">
    <source>
        <dbReference type="ARBA" id="ARBA00023136"/>
    </source>
</evidence>
<name>A0ABW6D0P9_9BACT</name>
<dbReference type="Proteomes" id="UP001598114">
    <property type="component" value="Unassembled WGS sequence"/>
</dbReference>
<dbReference type="Gene3D" id="1.20.1250.20">
    <property type="entry name" value="MFS general substrate transporter like domains"/>
    <property type="match status" value="2"/>
</dbReference>
<dbReference type="Pfam" id="PF07690">
    <property type="entry name" value="MFS_1"/>
    <property type="match status" value="1"/>
</dbReference>
<feature type="transmembrane region" description="Helical" evidence="6">
    <location>
        <begin position="298"/>
        <end position="319"/>
    </location>
</feature>
<proteinExistence type="predicted"/>
<keyword evidence="9" id="KW-1185">Reference proteome</keyword>
<dbReference type="PANTHER" id="PTHR43702:SF12">
    <property type="entry name" value="N-ACETYL GLUCOSAMINE TRANSPORTER NAGP"/>
    <property type="match status" value="1"/>
</dbReference>
<evidence type="ECO:0000256" key="6">
    <source>
        <dbReference type="SAM" id="Phobius"/>
    </source>
</evidence>
<comment type="caution">
    <text evidence="8">The sequence shown here is derived from an EMBL/GenBank/DDBJ whole genome shotgun (WGS) entry which is preliminary data.</text>
</comment>
<evidence type="ECO:0000259" key="7">
    <source>
        <dbReference type="PROSITE" id="PS50850"/>
    </source>
</evidence>
<evidence type="ECO:0000313" key="8">
    <source>
        <dbReference type="EMBL" id="MFD3276549.1"/>
    </source>
</evidence>
<protein>
    <submittedName>
        <fullName evidence="8">MFS transporter</fullName>
    </submittedName>
</protein>
<dbReference type="InterPro" id="IPR020846">
    <property type="entry name" value="MFS_dom"/>
</dbReference>
<evidence type="ECO:0000256" key="4">
    <source>
        <dbReference type="ARBA" id="ARBA00022989"/>
    </source>
</evidence>
<sequence length="390" mass="42665">MKNKQLVSVILLTFFVISFISNIIGPIIPDLIRTFDLSLTLVSLLPFAFFIAYGVTSIPAGILLETFHEKKVMLMAFGLATLGSLLIVLSPHYLTALLSLFLIGSGMAMLQVVINPLLRTAGGEEHYTNYSVWAQLIFGFASFLSPMVYQYFIGINLPWLSLYILFIGISAVMMFVTVSTPFPKVELAQDEKPGAIAIHLELFKNKQVILYFLAMLCYVGTEQGIATWISQFLQTYHGLNPQTDGANTIAYYWGLMTAGGILGIVLLKLLDSRIVLVAFTFLAMIALAFALYGNATMALIAFPLIGFFASVMYPIIFSLALNSVSEHHGSFAGIIVTGIVGGAIFPFIVGGIGDIFGLKTGMSILFLSMGYIFSIGFWAKPLVSNKRIFD</sequence>
<feature type="transmembrane region" description="Helical" evidence="6">
    <location>
        <begin position="274"/>
        <end position="292"/>
    </location>
</feature>
<feature type="transmembrane region" description="Helical" evidence="6">
    <location>
        <begin position="159"/>
        <end position="178"/>
    </location>
</feature>
<feature type="transmembrane region" description="Helical" evidence="6">
    <location>
        <begin position="361"/>
        <end position="379"/>
    </location>
</feature>
<feature type="transmembrane region" description="Helical" evidence="6">
    <location>
        <begin position="72"/>
        <end position="90"/>
    </location>
</feature>
<feature type="transmembrane region" description="Helical" evidence="6">
    <location>
        <begin position="130"/>
        <end position="153"/>
    </location>
</feature>
<dbReference type="EMBL" id="JBBKYA010000004">
    <property type="protein sequence ID" value="MFD3276549.1"/>
    <property type="molecule type" value="Genomic_DNA"/>
</dbReference>
<dbReference type="PROSITE" id="PS50850">
    <property type="entry name" value="MFS"/>
    <property type="match status" value="1"/>
</dbReference>
<comment type="subcellular location">
    <subcellularLocation>
        <location evidence="1">Cell inner membrane</location>
        <topology evidence="1">Multi-pass membrane protein</topology>
    </subcellularLocation>
</comment>
<feature type="domain" description="Major facilitator superfamily (MFS) profile" evidence="7">
    <location>
        <begin position="6"/>
        <end position="388"/>
    </location>
</feature>